<evidence type="ECO:0000313" key="3">
    <source>
        <dbReference type="EMBL" id="NRS91080.1"/>
    </source>
</evidence>
<keyword evidence="4" id="KW-1185">Reference proteome</keyword>
<evidence type="ECO:0000256" key="1">
    <source>
        <dbReference type="SAM" id="MobiDB-lite"/>
    </source>
</evidence>
<proteinExistence type="predicted"/>
<organism evidence="3 4">
    <name type="scientific">Frigoriflavimonas asaccharolytica</name>
    <dbReference type="NCBI Taxonomy" id="2735899"/>
    <lineage>
        <taxon>Bacteria</taxon>
        <taxon>Pseudomonadati</taxon>
        <taxon>Bacteroidota</taxon>
        <taxon>Flavobacteriia</taxon>
        <taxon>Flavobacteriales</taxon>
        <taxon>Weeksellaceae</taxon>
        <taxon>Frigoriflavimonas</taxon>
    </lineage>
</organism>
<comment type="caution">
    <text evidence="3">The sequence shown here is derived from an EMBL/GenBank/DDBJ whole genome shotgun (WGS) entry which is preliminary data.</text>
</comment>
<evidence type="ECO:0000256" key="2">
    <source>
        <dbReference type="SAM" id="SignalP"/>
    </source>
</evidence>
<feature type="chain" id="PRO_5035291011" evidence="2">
    <location>
        <begin position="19"/>
        <end position="235"/>
    </location>
</feature>
<feature type="region of interest" description="Disordered" evidence="1">
    <location>
        <begin position="209"/>
        <end position="235"/>
    </location>
</feature>
<feature type="compositionally biased region" description="Basic residues" evidence="1">
    <location>
        <begin position="226"/>
        <end position="235"/>
    </location>
</feature>
<reference evidence="3" key="1">
    <citation type="submission" date="2020-05" db="EMBL/GenBank/DDBJ databases">
        <title>Genomic Encyclopedia of Type Strains, Phase IV (KMG-V): Genome sequencing to study the core and pangenomes of soil and plant-associated prokaryotes.</title>
        <authorList>
            <person name="Whitman W."/>
        </authorList>
    </citation>
    <scope>NUCLEOTIDE SEQUENCE</scope>
    <source>
        <strain evidence="3">16F</strain>
    </source>
</reference>
<keyword evidence="2" id="KW-0732">Signal</keyword>
<protein>
    <submittedName>
        <fullName evidence="3">Uncharacterized protein</fullName>
    </submittedName>
</protein>
<feature type="signal peptide" evidence="2">
    <location>
        <begin position="1"/>
        <end position="18"/>
    </location>
</feature>
<dbReference type="RefSeq" id="WP_173777714.1">
    <property type="nucleotide sequence ID" value="NZ_JABSNO010000001.1"/>
</dbReference>
<gene>
    <name evidence="3" type="ORF">HNQ03_000145</name>
</gene>
<dbReference type="AlphaFoldDB" id="A0A8J8K3W4"/>
<accession>A0A8J8K3W4</accession>
<evidence type="ECO:0000313" key="4">
    <source>
        <dbReference type="Proteomes" id="UP000610746"/>
    </source>
</evidence>
<dbReference type="Proteomes" id="UP000610746">
    <property type="component" value="Unassembled WGS sequence"/>
</dbReference>
<name>A0A8J8K3W4_9FLAO</name>
<dbReference type="EMBL" id="JABSNO010000001">
    <property type="protein sequence ID" value="NRS91080.1"/>
    <property type="molecule type" value="Genomic_DNA"/>
</dbReference>
<sequence length="235" mass="26804">MKNILLFLSLIFFANAIGQQKTTFADSESLLKEIKPEKNITSWMLISNEYGRSSTVKSYGKKIDFEPQEFGFQLIKNEDQFYYIAYLAGNSTKYIKDSRELKSFLGTINTPEEAAIVGILGGYFMDLEFKNLAGNYIINKDNYIVELAKITTTNCPLAKNHYELIIDKKTGNIISTKDNGAYNEIYDKTCTNNPHNAVIEKQMKDAEAKKVQDAIDSKDAREQAKKKLQKSMNRR</sequence>
<feature type="compositionally biased region" description="Basic and acidic residues" evidence="1">
    <location>
        <begin position="209"/>
        <end position="225"/>
    </location>
</feature>